<gene>
    <name evidence="1" type="ORF">SAMN06273570_4200</name>
</gene>
<dbReference type="Proteomes" id="UP000219271">
    <property type="component" value="Unassembled WGS sequence"/>
</dbReference>
<dbReference type="REBASE" id="299228">
    <property type="entry name" value="M.Eba234ORFAP"/>
</dbReference>
<dbReference type="AlphaFoldDB" id="A0A286C029"/>
<protein>
    <submittedName>
        <fullName evidence="1">Uncharacterized protein</fullName>
    </submittedName>
</protein>
<organism evidence="1 2">
    <name type="scientific">Candidatus Pantoea floridensis</name>
    <dbReference type="NCBI Taxonomy" id="1938870"/>
    <lineage>
        <taxon>Bacteria</taxon>
        <taxon>Pseudomonadati</taxon>
        <taxon>Pseudomonadota</taxon>
        <taxon>Gammaproteobacteria</taxon>
        <taxon>Enterobacterales</taxon>
        <taxon>Erwiniaceae</taxon>
        <taxon>Pantoea</taxon>
    </lineage>
</organism>
<reference evidence="2" key="1">
    <citation type="submission" date="2017-09" db="EMBL/GenBank/DDBJ databases">
        <authorList>
            <person name="Varghese N."/>
            <person name="Submissions S."/>
        </authorList>
    </citation>
    <scope>NUCLEOTIDE SEQUENCE [LARGE SCALE GENOMIC DNA]</scope>
    <source>
        <strain evidence="2">JKS000234</strain>
    </source>
</reference>
<dbReference type="EMBL" id="OCMY01000001">
    <property type="protein sequence ID" value="SOD39746.1"/>
    <property type="molecule type" value="Genomic_DNA"/>
</dbReference>
<name>A0A286C029_9GAMM</name>
<proteinExistence type="predicted"/>
<sequence length="279" mass="30602">MNDQSPKSAPQTLSALHNVISFAGSAAGHMPCISPTSPRLSRCGREVLRASLSAWLDEHEGKTIHVTWLRPFSTSSQSANLNSSLGSKLQQRLPKITGQILYSLNWRKKVTPAGSPFYQLVASAHRIKETECSLALTTWPSPCAQNGSVNGHTDWRKVLARKHNRHQTNLQDIVILSSWSTPTANDWKGSGATVIRKDGKDRTFDRLDYSTEHGLKGCAIRIKASGVMLTGSAAGMESLGQLNPAHSRWLMGFPKEWDDCGVMGMRLSRKSPPNSLMLS</sequence>
<evidence type="ECO:0000313" key="2">
    <source>
        <dbReference type="Proteomes" id="UP000219271"/>
    </source>
</evidence>
<evidence type="ECO:0000313" key="1">
    <source>
        <dbReference type="EMBL" id="SOD39746.1"/>
    </source>
</evidence>
<accession>A0A286C029</accession>
<keyword evidence="2" id="KW-1185">Reference proteome</keyword>